<organism evidence="1 2">
    <name type="scientific">Pistacia integerrima</name>
    <dbReference type="NCBI Taxonomy" id="434235"/>
    <lineage>
        <taxon>Eukaryota</taxon>
        <taxon>Viridiplantae</taxon>
        <taxon>Streptophyta</taxon>
        <taxon>Embryophyta</taxon>
        <taxon>Tracheophyta</taxon>
        <taxon>Spermatophyta</taxon>
        <taxon>Magnoliopsida</taxon>
        <taxon>eudicotyledons</taxon>
        <taxon>Gunneridae</taxon>
        <taxon>Pentapetalae</taxon>
        <taxon>rosids</taxon>
        <taxon>malvids</taxon>
        <taxon>Sapindales</taxon>
        <taxon>Anacardiaceae</taxon>
        <taxon>Pistacia</taxon>
    </lineage>
</organism>
<reference evidence="2" key="1">
    <citation type="journal article" date="2023" name="G3 (Bethesda)">
        <title>Genome assembly and association tests identify interacting loci associated with vigor, precocity, and sex in interspecific pistachio rootstocks.</title>
        <authorList>
            <person name="Palmer W."/>
            <person name="Jacygrad E."/>
            <person name="Sagayaradj S."/>
            <person name="Cavanaugh K."/>
            <person name="Han R."/>
            <person name="Bertier L."/>
            <person name="Beede B."/>
            <person name="Kafkas S."/>
            <person name="Golino D."/>
            <person name="Preece J."/>
            <person name="Michelmore R."/>
        </authorList>
    </citation>
    <scope>NUCLEOTIDE SEQUENCE [LARGE SCALE GENOMIC DNA]</scope>
</reference>
<proteinExistence type="predicted"/>
<accession>A0ACC0YVE9</accession>
<gene>
    <name evidence="1" type="ORF">Pint_27411</name>
</gene>
<evidence type="ECO:0000313" key="2">
    <source>
        <dbReference type="Proteomes" id="UP001163603"/>
    </source>
</evidence>
<comment type="caution">
    <text evidence="1">The sequence shown here is derived from an EMBL/GenBank/DDBJ whole genome shotgun (WGS) entry which is preliminary data.</text>
</comment>
<keyword evidence="2" id="KW-1185">Reference proteome</keyword>
<evidence type="ECO:0000313" key="1">
    <source>
        <dbReference type="EMBL" id="KAJ0041164.1"/>
    </source>
</evidence>
<name>A0ACC0YVE9_9ROSI</name>
<dbReference type="EMBL" id="CM047740">
    <property type="protein sequence ID" value="KAJ0041164.1"/>
    <property type="molecule type" value="Genomic_DNA"/>
</dbReference>
<protein>
    <submittedName>
        <fullName evidence="1">Uncharacterized protein</fullName>
    </submittedName>
</protein>
<dbReference type="Proteomes" id="UP001163603">
    <property type="component" value="Chromosome 5"/>
</dbReference>
<sequence>MALLGIGLIFVLTKFFFEIFFLQKSLLYNVPHVERHVFCELLIQQITEEGSSTHVLRKSAISLRIWEDDLNSGTRGRSNPHAHISGSASNTSRRGGCGRGRGSQSVGRALDMTFVSATGAPISDRRCYVCGDPSHFANVCPNRGT</sequence>